<accession>A0AAC8W2T3</accession>
<feature type="transmembrane region" description="Helical" evidence="8">
    <location>
        <begin position="73"/>
        <end position="91"/>
    </location>
</feature>
<dbReference type="InterPro" id="IPR000522">
    <property type="entry name" value="ABC_transptr_permease_BtuC"/>
</dbReference>
<dbReference type="SUPFAM" id="SSF81345">
    <property type="entry name" value="ABC transporter involved in vitamin B12 uptake, BtuC"/>
    <property type="match status" value="1"/>
</dbReference>
<comment type="subcellular location">
    <subcellularLocation>
        <location evidence="1">Cell membrane</location>
        <topology evidence="1">Multi-pass membrane protein</topology>
    </subcellularLocation>
</comment>
<keyword evidence="4" id="KW-1003">Cell membrane</keyword>
<dbReference type="InterPro" id="IPR037294">
    <property type="entry name" value="ABC_BtuC-like"/>
</dbReference>
<dbReference type="KEGG" id="ati:AL072_23875"/>
<keyword evidence="7 8" id="KW-0472">Membrane</keyword>
<feature type="transmembrane region" description="Helical" evidence="8">
    <location>
        <begin position="103"/>
        <end position="123"/>
    </location>
</feature>
<gene>
    <name evidence="9" type="ORF">AL072_23875</name>
</gene>
<reference evidence="9 10" key="2">
    <citation type="journal article" date="2016" name="Genome Announc.">
        <title>Complete Genome Sequence of a Strain of Azospirillum thiophilum Isolated from a Sulfide Spring.</title>
        <authorList>
            <person name="Fomenkov A."/>
            <person name="Vincze T."/>
            <person name="Grabovich M."/>
            <person name="Anton B.P."/>
            <person name="Dubinina G."/>
            <person name="Orlova M."/>
            <person name="Belousova E."/>
            <person name="Roberts R.J."/>
        </authorList>
    </citation>
    <scope>NUCLEOTIDE SEQUENCE [LARGE SCALE GENOMIC DNA]</scope>
    <source>
        <strain evidence="9 10">BV-S</strain>
    </source>
</reference>
<dbReference type="Gene3D" id="1.10.3470.10">
    <property type="entry name" value="ABC transporter involved in vitamin B12 uptake, BtuC"/>
    <property type="match status" value="1"/>
</dbReference>
<dbReference type="PANTHER" id="PTHR30472:SF1">
    <property type="entry name" value="FE(3+) DICITRATE TRANSPORT SYSTEM PERMEASE PROTEIN FECC-RELATED"/>
    <property type="match status" value="1"/>
</dbReference>
<name>A0AAC8W2T3_9PROT</name>
<dbReference type="GO" id="GO:0022857">
    <property type="term" value="F:transmembrane transporter activity"/>
    <property type="evidence" value="ECO:0007669"/>
    <property type="project" value="InterPro"/>
</dbReference>
<evidence type="ECO:0000256" key="1">
    <source>
        <dbReference type="ARBA" id="ARBA00004651"/>
    </source>
</evidence>
<keyword evidence="6 8" id="KW-1133">Transmembrane helix</keyword>
<feature type="transmembrane region" description="Helical" evidence="8">
    <location>
        <begin position="161"/>
        <end position="182"/>
    </location>
</feature>
<evidence type="ECO:0000256" key="8">
    <source>
        <dbReference type="SAM" id="Phobius"/>
    </source>
</evidence>
<sequence length="342" mass="34290">MTAVTTPIPVKAARRSPWPLLPLALAAALALAAVHLLGGPKPMAPATLVDLLTAYNPRNIDHRMLAMLRLPRLLAVMLAGAGLGAAGYLLQSVLRNRLGEPHILGLNAGASLTMVALTAFPALAVGPSLRPLVASLGAGALFALVLGFASAGRQGLRPVKLIFCGIAFTALANALTSVILILDEGTLEELRFWLIGDGAGARMAHVAAAAPVAAAGFALALLIAPGLAALSLGDALARGLGVSATGLRVGALCAAALMCGAAVSLVGPMGFVGLVAPVLWPGLHNRPSAAALIVVALTGAALLTAADLAATGLLRPRELPTGALTGLVGAPVFLWIFARTAK</sequence>
<dbReference type="EMBL" id="CP012404">
    <property type="protein sequence ID" value="ALG74053.1"/>
    <property type="molecule type" value="Genomic_DNA"/>
</dbReference>
<evidence type="ECO:0000256" key="7">
    <source>
        <dbReference type="ARBA" id="ARBA00023136"/>
    </source>
</evidence>
<feature type="transmembrane region" description="Helical" evidence="8">
    <location>
        <begin position="129"/>
        <end position="149"/>
    </location>
</feature>
<keyword evidence="5 8" id="KW-0812">Transmembrane</keyword>
<proteinExistence type="inferred from homology"/>
<dbReference type="AlphaFoldDB" id="A0AAC8W2T3"/>
<dbReference type="GO" id="GO:0033214">
    <property type="term" value="P:siderophore-iron import into cell"/>
    <property type="evidence" value="ECO:0007669"/>
    <property type="project" value="TreeGrafter"/>
</dbReference>
<dbReference type="Pfam" id="PF01032">
    <property type="entry name" value="FecCD"/>
    <property type="match status" value="1"/>
</dbReference>
<evidence type="ECO:0000256" key="4">
    <source>
        <dbReference type="ARBA" id="ARBA00022475"/>
    </source>
</evidence>
<dbReference type="GO" id="GO:0005886">
    <property type="term" value="C:plasma membrane"/>
    <property type="evidence" value="ECO:0007669"/>
    <property type="project" value="UniProtKB-SubCell"/>
</dbReference>
<evidence type="ECO:0000256" key="5">
    <source>
        <dbReference type="ARBA" id="ARBA00022692"/>
    </source>
</evidence>
<reference evidence="10" key="1">
    <citation type="submission" date="2015-08" db="EMBL/GenBank/DDBJ databases">
        <title>Complete Genome Sequence of Azospirillum thiophilum BV-S.</title>
        <authorList>
            <person name="Fomenkov A."/>
            <person name="Vincze T."/>
            <person name="Grabovich M."/>
            <person name="Dubinina G."/>
            <person name="Orlova M."/>
            <person name="Belousova E."/>
            <person name="Roberts R.J."/>
        </authorList>
    </citation>
    <scope>NUCLEOTIDE SEQUENCE [LARGE SCALE GENOMIC DNA]</scope>
    <source>
        <strain evidence="10">BV-S</strain>
    </source>
</reference>
<dbReference type="PANTHER" id="PTHR30472">
    <property type="entry name" value="FERRIC ENTEROBACTIN TRANSPORT SYSTEM PERMEASE PROTEIN"/>
    <property type="match status" value="1"/>
</dbReference>
<evidence type="ECO:0000256" key="6">
    <source>
        <dbReference type="ARBA" id="ARBA00022989"/>
    </source>
</evidence>
<protein>
    <submittedName>
        <fullName evidence="9">Heme ABC transporter</fullName>
    </submittedName>
</protein>
<comment type="similarity">
    <text evidence="2">Belongs to the binding-protein-dependent transport system permease family. FecCD subfamily.</text>
</comment>
<evidence type="ECO:0000313" key="9">
    <source>
        <dbReference type="EMBL" id="ALG74053.1"/>
    </source>
</evidence>
<feature type="transmembrane region" description="Helical" evidence="8">
    <location>
        <begin position="321"/>
        <end position="338"/>
    </location>
</feature>
<feature type="transmembrane region" description="Helical" evidence="8">
    <location>
        <begin position="202"/>
        <end position="230"/>
    </location>
</feature>
<feature type="transmembrane region" description="Helical" evidence="8">
    <location>
        <begin position="251"/>
        <end position="276"/>
    </location>
</feature>
<dbReference type="RefSeq" id="WP_045583630.1">
    <property type="nucleotide sequence ID" value="NZ_CP012404.1"/>
</dbReference>
<feature type="transmembrane region" description="Helical" evidence="8">
    <location>
        <begin position="288"/>
        <end position="309"/>
    </location>
</feature>
<organism evidence="9 10">
    <name type="scientific">Azospirillum thiophilum</name>
    <dbReference type="NCBI Taxonomy" id="528244"/>
    <lineage>
        <taxon>Bacteria</taxon>
        <taxon>Pseudomonadati</taxon>
        <taxon>Pseudomonadota</taxon>
        <taxon>Alphaproteobacteria</taxon>
        <taxon>Rhodospirillales</taxon>
        <taxon>Azospirillaceae</taxon>
        <taxon>Azospirillum</taxon>
    </lineage>
</organism>
<evidence type="ECO:0000256" key="3">
    <source>
        <dbReference type="ARBA" id="ARBA00022448"/>
    </source>
</evidence>
<evidence type="ECO:0000256" key="2">
    <source>
        <dbReference type="ARBA" id="ARBA00007935"/>
    </source>
</evidence>
<dbReference type="Proteomes" id="UP000069935">
    <property type="component" value="Chromosome 4"/>
</dbReference>
<keyword evidence="3" id="KW-0813">Transport</keyword>
<keyword evidence="10" id="KW-1185">Reference proteome</keyword>
<dbReference type="CDD" id="cd06550">
    <property type="entry name" value="TM_ABC_iron-siderophores_like"/>
    <property type="match status" value="1"/>
</dbReference>
<evidence type="ECO:0000313" key="10">
    <source>
        <dbReference type="Proteomes" id="UP000069935"/>
    </source>
</evidence>